<evidence type="ECO:0000313" key="2">
    <source>
        <dbReference type="Proteomes" id="UP000682739"/>
    </source>
</evidence>
<evidence type="ECO:0000313" key="1">
    <source>
        <dbReference type="EMBL" id="QTH63810.1"/>
    </source>
</evidence>
<sequence>MELTEQELEFQKVYIELRKINETFAQAILDKDQSAIEAASEKQEQTMADLLDPKFSDLHSKFNNDMKVLLEECKVIETHLNTLADEE</sequence>
<keyword evidence="2" id="KW-1185">Reference proteome</keyword>
<accession>A0A975HI36</accession>
<reference evidence="1" key="1">
    <citation type="submission" date="2021-03" db="EMBL/GenBank/DDBJ databases">
        <title>Description of Psychrosphaera ytuae sp. nov. isolated from deep sea sediment of South China Sea.</title>
        <authorList>
            <person name="Zhang J."/>
            <person name="Xu X.-D."/>
        </authorList>
    </citation>
    <scope>NUCLEOTIDE SEQUENCE</scope>
    <source>
        <strain evidence="1">MTZ26</strain>
    </source>
</reference>
<proteinExistence type="predicted"/>
<dbReference type="AlphaFoldDB" id="A0A975HI36"/>
<dbReference type="Proteomes" id="UP000682739">
    <property type="component" value="Chromosome"/>
</dbReference>
<dbReference type="RefSeq" id="WP_208831865.1">
    <property type="nucleotide sequence ID" value="NZ_CP072110.1"/>
</dbReference>
<gene>
    <name evidence="1" type="ORF">J1N51_14035</name>
</gene>
<name>A0A975HI36_9GAMM</name>
<dbReference type="KEGG" id="psym:J1N51_14035"/>
<dbReference type="EMBL" id="CP072110">
    <property type="protein sequence ID" value="QTH63810.1"/>
    <property type="molecule type" value="Genomic_DNA"/>
</dbReference>
<protein>
    <submittedName>
        <fullName evidence="1">Uncharacterized protein</fullName>
    </submittedName>
</protein>
<organism evidence="1 2">
    <name type="scientific">Psychrosphaera ytuae</name>
    <dbReference type="NCBI Taxonomy" id="2820710"/>
    <lineage>
        <taxon>Bacteria</taxon>
        <taxon>Pseudomonadati</taxon>
        <taxon>Pseudomonadota</taxon>
        <taxon>Gammaproteobacteria</taxon>
        <taxon>Alteromonadales</taxon>
        <taxon>Pseudoalteromonadaceae</taxon>
        <taxon>Psychrosphaera</taxon>
    </lineage>
</organism>